<evidence type="ECO:0000313" key="2">
    <source>
        <dbReference type="EMBL" id="GMN36483.1"/>
    </source>
</evidence>
<organism evidence="2 3">
    <name type="scientific">Ficus carica</name>
    <name type="common">Common fig</name>
    <dbReference type="NCBI Taxonomy" id="3494"/>
    <lineage>
        <taxon>Eukaryota</taxon>
        <taxon>Viridiplantae</taxon>
        <taxon>Streptophyta</taxon>
        <taxon>Embryophyta</taxon>
        <taxon>Tracheophyta</taxon>
        <taxon>Spermatophyta</taxon>
        <taxon>Magnoliopsida</taxon>
        <taxon>eudicotyledons</taxon>
        <taxon>Gunneridae</taxon>
        <taxon>Pentapetalae</taxon>
        <taxon>rosids</taxon>
        <taxon>fabids</taxon>
        <taxon>Rosales</taxon>
        <taxon>Moraceae</taxon>
        <taxon>Ficeae</taxon>
        <taxon>Ficus</taxon>
    </lineage>
</organism>
<feature type="region of interest" description="Disordered" evidence="1">
    <location>
        <begin position="38"/>
        <end position="103"/>
    </location>
</feature>
<accession>A0AA87ZHQ3</accession>
<evidence type="ECO:0000256" key="1">
    <source>
        <dbReference type="SAM" id="MobiDB-lite"/>
    </source>
</evidence>
<feature type="compositionally biased region" description="Polar residues" evidence="1">
    <location>
        <begin position="87"/>
        <end position="99"/>
    </location>
</feature>
<dbReference type="EMBL" id="BTGU01000006">
    <property type="protein sequence ID" value="GMN36483.1"/>
    <property type="molecule type" value="Genomic_DNA"/>
</dbReference>
<comment type="caution">
    <text evidence="2">The sequence shown here is derived from an EMBL/GenBank/DDBJ whole genome shotgun (WGS) entry which is preliminary data.</text>
</comment>
<name>A0AA87ZHQ3_FICCA</name>
<gene>
    <name evidence="2" type="ORF">TIFTF001_006064</name>
</gene>
<evidence type="ECO:0000313" key="3">
    <source>
        <dbReference type="Proteomes" id="UP001187192"/>
    </source>
</evidence>
<sequence>MCVQDFQKETRNLHASGFIRKDLEDNWEARRHIEFIGEGIEQNGSDSDEGTEDDKCVSGTNERNIKGRPILASDKEDKREDRLCHETGQSSELDNQNTDVVEDENDESLLRSLNKQRKHAISVACRGQKSVASKNSYKDEGRRNTILVMAGKKADAKEKEDSSDSDSMTRGDPRRIPRSFGTKFVLQLAGVHKGGVGVVSCVLRRRCLNKSWRVSLVNGLKTEIIAEFMTLKPYSEERGEKFINS</sequence>
<feature type="compositionally biased region" description="Basic and acidic residues" evidence="1">
    <location>
        <begin position="152"/>
        <end position="175"/>
    </location>
</feature>
<proteinExistence type="predicted"/>
<dbReference type="Proteomes" id="UP001187192">
    <property type="component" value="Unassembled WGS sequence"/>
</dbReference>
<feature type="compositionally biased region" description="Basic and acidic residues" evidence="1">
    <location>
        <begin position="73"/>
        <end position="85"/>
    </location>
</feature>
<dbReference type="AlphaFoldDB" id="A0AA87ZHQ3"/>
<keyword evidence="3" id="KW-1185">Reference proteome</keyword>
<reference evidence="2" key="1">
    <citation type="submission" date="2023-07" db="EMBL/GenBank/DDBJ databases">
        <title>draft genome sequence of fig (Ficus carica).</title>
        <authorList>
            <person name="Takahashi T."/>
            <person name="Nishimura K."/>
        </authorList>
    </citation>
    <scope>NUCLEOTIDE SEQUENCE</scope>
</reference>
<protein>
    <submittedName>
        <fullName evidence="2">Uncharacterized protein</fullName>
    </submittedName>
</protein>
<feature type="region of interest" description="Disordered" evidence="1">
    <location>
        <begin position="151"/>
        <end position="176"/>
    </location>
</feature>